<feature type="transmembrane region" description="Helical" evidence="2">
    <location>
        <begin position="115"/>
        <end position="135"/>
    </location>
</feature>
<feature type="transmembrane region" description="Helical" evidence="2">
    <location>
        <begin position="39"/>
        <end position="58"/>
    </location>
</feature>
<feature type="transmembrane region" description="Helical" evidence="2">
    <location>
        <begin position="70"/>
        <end position="95"/>
    </location>
</feature>
<feature type="domain" description="Signal transduction histidine kinase internal region" evidence="3">
    <location>
        <begin position="155"/>
        <end position="234"/>
    </location>
</feature>
<protein>
    <submittedName>
        <fullName evidence="4">Histidine kinase</fullName>
    </submittedName>
</protein>
<dbReference type="AlphaFoldDB" id="A0A848LGR1"/>
<keyword evidence="4" id="KW-0418">Kinase</keyword>
<organism evidence="4 5">
    <name type="scientific">Pyxidicoccus fallax</name>
    <dbReference type="NCBI Taxonomy" id="394095"/>
    <lineage>
        <taxon>Bacteria</taxon>
        <taxon>Pseudomonadati</taxon>
        <taxon>Myxococcota</taxon>
        <taxon>Myxococcia</taxon>
        <taxon>Myxococcales</taxon>
        <taxon>Cystobacterineae</taxon>
        <taxon>Myxococcaceae</taxon>
        <taxon>Pyxidicoccus</taxon>
    </lineage>
</organism>
<feature type="transmembrane region" description="Helical" evidence="2">
    <location>
        <begin position="7"/>
        <end position="27"/>
    </location>
</feature>
<reference evidence="4 5" key="1">
    <citation type="submission" date="2020-04" db="EMBL/GenBank/DDBJ databases">
        <title>Draft genome of Pyxidicoccus fallax type strain.</title>
        <authorList>
            <person name="Whitworth D.E."/>
        </authorList>
    </citation>
    <scope>NUCLEOTIDE SEQUENCE [LARGE SCALE GENOMIC DNA]</scope>
    <source>
        <strain evidence="4 5">DSM 14698</strain>
    </source>
</reference>
<dbReference type="GO" id="GO:0000155">
    <property type="term" value="F:phosphorelay sensor kinase activity"/>
    <property type="evidence" value="ECO:0007669"/>
    <property type="project" value="InterPro"/>
</dbReference>
<dbReference type="EMBL" id="JABBJJ010000035">
    <property type="protein sequence ID" value="NMO15278.1"/>
    <property type="molecule type" value="Genomic_DNA"/>
</dbReference>
<keyword evidence="2" id="KW-0472">Membrane</keyword>
<evidence type="ECO:0000256" key="1">
    <source>
        <dbReference type="SAM" id="Coils"/>
    </source>
</evidence>
<accession>A0A848LGR1</accession>
<keyword evidence="2" id="KW-1133">Transmembrane helix</keyword>
<evidence type="ECO:0000313" key="5">
    <source>
        <dbReference type="Proteomes" id="UP000518300"/>
    </source>
</evidence>
<dbReference type="InterPro" id="IPR036890">
    <property type="entry name" value="HATPase_C_sf"/>
</dbReference>
<keyword evidence="4" id="KW-0808">Transferase</keyword>
<gene>
    <name evidence="4" type="ORF">HG543_10485</name>
</gene>
<dbReference type="Pfam" id="PF06580">
    <property type="entry name" value="His_kinase"/>
    <property type="match status" value="1"/>
</dbReference>
<name>A0A848LGR1_9BACT</name>
<keyword evidence="2" id="KW-0812">Transmembrane</keyword>
<evidence type="ECO:0000256" key="2">
    <source>
        <dbReference type="SAM" id="Phobius"/>
    </source>
</evidence>
<dbReference type="InterPro" id="IPR050640">
    <property type="entry name" value="Bact_2-comp_sensor_kinase"/>
</dbReference>
<proteinExistence type="predicted"/>
<dbReference type="InterPro" id="IPR010559">
    <property type="entry name" value="Sig_transdc_His_kin_internal"/>
</dbReference>
<feature type="coiled-coil region" evidence="1">
    <location>
        <begin position="136"/>
        <end position="163"/>
    </location>
</feature>
<dbReference type="RefSeq" id="WP_169344571.1">
    <property type="nucleotide sequence ID" value="NZ_JABBJJ010000035.1"/>
</dbReference>
<comment type="caution">
    <text evidence="4">The sequence shown here is derived from an EMBL/GenBank/DDBJ whole genome shotgun (WGS) entry which is preliminary data.</text>
</comment>
<keyword evidence="5" id="KW-1185">Reference proteome</keyword>
<dbReference type="GO" id="GO:0016020">
    <property type="term" value="C:membrane"/>
    <property type="evidence" value="ECO:0007669"/>
    <property type="project" value="InterPro"/>
</dbReference>
<dbReference type="PANTHER" id="PTHR34220:SF7">
    <property type="entry name" value="SENSOR HISTIDINE KINASE YPDA"/>
    <property type="match status" value="1"/>
</dbReference>
<sequence>MSPLFWRLNVAGWLGYGAATWLTYALVLADMPARQRHLYLAYKALRMGLGFGLSLVLHRVCRLLRRRRPHLGLAVAGVLGTVSVLGAVWSLLLWAASMPLFPSRVPDWSYLPREVLNFGIVLAAWSAAYFAVKAWQERQEQERQRLEARALAHEARLQALRHQLNPHFLFNALNSIRATIGEDATKAQTMVTQLSELLRAALGGPDRSLASLGEELEMVENYLALEKVRFEERLDVRVELAPEAARATLPAFTLQPLVENAVKHGLRAGHTLRIHVRAWRDGERLRVEVANTGSLQARAGASTGIGLRNVRERLESLFSGRHDFQLVEEEGQVIARLSIEEDHGGPHLRAAGG</sequence>
<evidence type="ECO:0000313" key="4">
    <source>
        <dbReference type="EMBL" id="NMO15278.1"/>
    </source>
</evidence>
<evidence type="ECO:0000259" key="3">
    <source>
        <dbReference type="Pfam" id="PF06580"/>
    </source>
</evidence>
<keyword evidence="1" id="KW-0175">Coiled coil</keyword>
<dbReference type="Gene3D" id="3.30.565.10">
    <property type="entry name" value="Histidine kinase-like ATPase, C-terminal domain"/>
    <property type="match status" value="1"/>
</dbReference>
<dbReference type="PANTHER" id="PTHR34220">
    <property type="entry name" value="SENSOR HISTIDINE KINASE YPDA"/>
    <property type="match status" value="1"/>
</dbReference>
<dbReference type="Proteomes" id="UP000518300">
    <property type="component" value="Unassembled WGS sequence"/>
</dbReference>
<dbReference type="SUPFAM" id="SSF55874">
    <property type="entry name" value="ATPase domain of HSP90 chaperone/DNA topoisomerase II/histidine kinase"/>
    <property type="match status" value="1"/>
</dbReference>